<dbReference type="Proteomes" id="UP001150581">
    <property type="component" value="Unassembled WGS sequence"/>
</dbReference>
<feature type="non-terminal residue" evidence="1">
    <location>
        <position position="101"/>
    </location>
</feature>
<gene>
    <name evidence="1" type="ORF">LPJ66_010232</name>
</gene>
<name>A0ACC1I4V7_9FUNG</name>
<comment type="caution">
    <text evidence="1">The sequence shown here is derived from an EMBL/GenBank/DDBJ whole genome shotgun (WGS) entry which is preliminary data.</text>
</comment>
<dbReference type="EMBL" id="JANBPG010002603">
    <property type="protein sequence ID" value="KAJ1885208.1"/>
    <property type="molecule type" value="Genomic_DNA"/>
</dbReference>
<sequence length="101" mass="10102">GGVAAAGRGGKRGGAVNAVRSEKRKARAPAEEQQQQQLKAVETAGNSKAEIPEPGSKRIRTAESGMEIAAASTAVPSIAEASESGTDGTSVTEPVEAAVDT</sequence>
<proteinExistence type="predicted"/>
<reference evidence="1" key="1">
    <citation type="submission" date="2022-07" db="EMBL/GenBank/DDBJ databases">
        <title>Phylogenomic reconstructions and comparative analyses of Kickxellomycotina fungi.</title>
        <authorList>
            <person name="Reynolds N.K."/>
            <person name="Stajich J.E."/>
            <person name="Barry K."/>
            <person name="Grigoriev I.V."/>
            <person name="Crous P."/>
            <person name="Smith M.E."/>
        </authorList>
    </citation>
    <scope>NUCLEOTIDE SEQUENCE</scope>
    <source>
        <strain evidence="1">Benny 63K</strain>
    </source>
</reference>
<accession>A0ACC1I4V7</accession>
<evidence type="ECO:0000313" key="2">
    <source>
        <dbReference type="Proteomes" id="UP001150581"/>
    </source>
</evidence>
<protein>
    <submittedName>
        <fullName evidence="1">Uncharacterized protein</fullName>
    </submittedName>
</protein>
<evidence type="ECO:0000313" key="1">
    <source>
        <dbReference type="EMBL" id="KAJ1885208.1"/>
    </source>
</evidence>
<organism evidence="1 2">
    <name type="scientific">Kickxella alabastrina</name>
    <dbReference type="NCBI Taxonomy" id="61397"/>
    <lineage>
        <taxon>Eukaryota</taxon>
        <taxon>Fungi</taxon>
        <taxon>Fungi incertae sedis</taxon>
        <taxon>Zoopagomycota</taxon>
        <taxon>Kickxellomycotina</taxon>
        <taxon>Kickxellomycetes</taxon>
        <taxon>Kickxellales</taxon>
        <taxon>Kickxellaceae</taxon>
        <taxon>Kickxella</taxon>
    </lineage>
</organism>
<feature type="non-terminal residue" evidence="1">
    <location>
        <position position="1"/>
    </location>
</feature>
<keyword evidence="2" id="KW-1185">Reference proteome</keyword>